<name>A0ABW4W0N4_9BACI</name>
<feature type="domain" description="Glycoside Hydrolase 20C C-terminal" evidence="1">
    <location>
        <begin position="17"/>
        <end position="96"/>
    </location>
</feature>
<comment type="caution">
    <text evidence="2">The sequence shown here is derived from an EMBL/GenBank/DDBJ whole genome shotgun (WGS) entry which is preliminary data.</text>
</comment>
<protein>
    <recommendedName>
        <fullName evidence="1">Glycoside Hydrolase 20C C-terminal domain-containing protein</fullName>
    </recommendedName>
</protein>
<dbReference type="InterPro" id="IPR041063">
    <property type="entry name" value="Glyco_H_20C_C"/>
</dbReference>
<evidence type="ECO:0000313" key="3">
    <source>
        <dbReference type="Proteomes" id="UP001597383"/>
    </source>
</evidence>
<gene>
    <name evidence="2" type="ORF">ACFSJF_11525</name>
</gene>
<keyword evidence="3" id="KW-1185">Reference proteome</keyword>
<sequence>MFCKRCQLGETCEDPHRKLRSVKRSANLLRIKHRELWFEMNKPFGWEVLEVRYGGLIMRTETAQSRIKQWINDRINRIEELEEERLYFEGPYPMPEGSLGRNIYRRIVTAGNLT</sequence>
<dbReference type="Pfam" id="PF18088">
    <property type="entry name" value="Glyco_H_20C_C"/>
    <property type="match status" value="1"/>
</dbReference>
<evidence type="ECO:0000313" key="2">
    <source>
        <dbReference type="EMBL" id="MFD2044901.1"/>
    </source>
</evidence>
<dbReference type="RefSeq" id="WP_377557806.1">
    <property type="nucleotide sequence ID" value="NZ_JBHUHQ010000016.1"/>
</dbReference>
<dbReference type="Proteomes" id="UP001597383">
    <property type="component" value="Unassembled WGS sequence"/>
</dbReference>
<dbReference type="Gene3D" id="1.20.120.670">
    <property type="entry name" value="N-acetyl-b-d-glucoasminidase"/>
    <property type="match status" value="1"/>
</dbReference>
<reference evidence="3" key="1">
    <citation type="journal article" date="2019" name="Int. J. Syst. Evol. Microbiol.">
        <title>The Global Catalogue of Microorganisms (GCM) 10K type strain sequencing project: providing services to taxonomists for standard genome sequencing and annotation.</title>
        <authorList>
            <consortium name="The Broad Institute Genomics Platform"/>
            <consortium name="The Broad Institute Genome Sequencing Center for Infectious Disease"/>
            <person name="Wu L."/>
            <person name="Ma J."/>
        </authorList>
    </citation>
    <scope>NUCLEOTIDE SEQUENCE [LARGE SCALE GENOMIC DNA]</scope>
    <source>
        <strain evidence="3">R28</strain>
    </source>
</reference>
<accession>A0ABW4W0N4</accession>
<proteinExistence type="predicted"/>
<organism evidence="2 3">
    <name type="scientific">Ornithinibacillus salinisoli</name>
    <dbReference type="NCBI Taxonomy" id="1848459"/>
    <lineage>
        <taxon>Bacteria</taxon>
        <taxon>Bacillati</taxon>
        <taxon>Bacillota</taxon>
        <taxon>Bacilli</taxon>
        <taxon>Bacillales</taxon>
        <taxon>Bacillaceae</taxon>
        <taxon>Ornithinibacillus</taxon>
    </lineage>
</organism>
<evidence type="ECO:0000259" key="1">
    <source>
        <dbReference type="Pfam" id="PF18088"/>
    </source>
</evidence>
<dbReference type="EMBL" id="JBHUHQ010000016">
    <property type="protein sequence ID" value="MFD2044901.1"/>
    <property type="molecule type" value="Genomic_DNA"/>
</dbReference>